<dbReference type="GO" id="GO:0016887">
    <property type="term" value="F:ATP hydrolysis activity"/>
    <property type="evidence" value="ECO:0007669"/>
    <property type="project" value="InterPro"/>
</dbReference>
<evidence type="ECO:0000259" key="1">
    <source>
        <dbReference type="Pfam" id="PF05876"/>
    </source>
</evidence>
<sequence length="114" mass="12900">MNISEQQLNNMMAAVSVALQPLVRVVPMTAVEWADQNYYLPKESSYGEGEWKTLPFQIAIMNCMGNDQVRTVNLIKSARVGYTRCCWGWSGILLSINPETVCFFSPRILPLKIL</sequence>
<protein>
    <submittedName>
        <fullName evidence="2">Terminase large subunit (Gp2)</fullName>
    </submittedName>
</protein>
<gene>
    <name evidence="2" type="ORF">NCTC8622_04533</name>
</gene>
<dbReference type="InterPro" id="IPR051220">
    <property type="entry name" value="TFA_Chaperone"/>
</dbReference>
<dbReference type="PANTHER" id="PTHR34413">
    <property type="entry name" value="PROPHAGE TAIL FIBER ASSEMBLY PROTEIN HOMOLOG TFAE-RELATED-RELATED"/>
    <property type="match status" value="1"/>
</dbReference>
<dbReference type="AlphaFoldDB" id="A0A376U7S2"/>
<feature type="domain" description="Phage terminase large subunit GpA ATPase" evidence="1">
    <location>
        <begin position="48"/>
        <end position="106"/>
    </location>
</feature>
<proteinExistence type="predicted"/>
<organism evidence="2 3">
    <name type="scientific">Escherichia coli</name>
    <dbReference type="NCBI Taxonomy" id="562"/>
    <lineage>
        <taxon>Bacteria</taxon>
        <taxon>Pseudomonadati</taxon>
        <taxon>Pseudomonadota</taxon>
        <taxon>Gammaproteobacteria</taxon>
        <taxon>Enterobacterales</taxon>
        <taxon>Enterobacteriaceae</taxon>
        <taxon>Escherichia</taxon>
    </lineage>
</organism>
<name>A0A376U7S2_ECOLX</name>
<dbReference type="PANTHER" id="PTHR34413:SF2">
    <property type="entry name" value="PROPHAGE TAIL FIBER ASSEMBLY PROTEIN HOMOLOG TFAE-RELATED"/>
    <property type="match status" value="1"/>
</dbReference>
<accession>A0A376U7S2</accession>
<dbReference type="InterPro" id="IPR046453">
    <property type="entry name" value="GpA_ATPase"/>
</dbReference>
<dbReference type="EMBL" id="UGCP01000002">
    <property type="protein sequence ID" value="STI85437.1"/>
    <property type="molecule type" value="Genomic_DNA"/>
</dbReference>
<evidence type="ECO:0000313" key="2">
    <source>
        <dbReference type="EMBL" id="STI85437.1"/>
    </source>
</evidence>
<dbReference type="Proteomes" id="UP000254079">
    <property type="component" value="Unassembled WGS sequence"/>
</dbReference>
<reference evidence="2 3" key="1">
    <citation type="submission" date="2018-06" db="EMBL/GenBank/DDBJ databases">
        <authorList>
            <consortium name="Pathogen Informatics"/>
            <person name="Doyle S."/>
        </authorList>
    </citation>
    <scope>NUCLEOTIDE SEQUENCE [LARGE SCALE GENOMIC DNA]</scope>
    <source>
        <strain evidence="2 3">NCTC8622</strain>
    </source>
</reference>
<dbReference type="Pfam" id="PF05876">
    <property type="entry name" value="GpA_ATPase"/>
    <property type="match status" value="1"/>
</dbReference>
<evidence type="ECO:0000313" key="3">
    <source>
        <dbReference type="Proteomes" id="UP000254079"/>
    </source>
</evidence>